<reference evidence="2 3" key="1">
    <citation type="submission" date="2023-10" db="EMBL/GenBank/DDBJ databases">
        <title>Virgibacillus soli CC-YMP-6 genome.</title>
        <authorList>
            <person name="Miliotis G."/>
            <person name="Sengupta P."/>
            <person name="Hameed A."/>
            <person name="Chuvochina M."/>
            <person name="Mcdonagh F."/>
            <person name="Simpson A.C."/>
            <person name="Singh N.K."/>
            <person name="Rekha P.D."/>
            <person name="Raman K."/>
            <person name="Hugenholtz P."/>
            <person name="Venkateswaran K."/>
        </authorList>
    </citation>
    <scope>NUCLEOTIDE SEQUENCE [LARGE SCALE GENOMIC DNA]</scope>
    <source>
        <strain evidence="2 3">CC-YMP-6</strain>
    </source>
</reference>
<feature type="transmembrane region" description="Helical" evidence="1">
    <location>
        <begin position="162"/>
        <end position="183"/>
    </location>
</feature>
<dbReference type="Proteomes" id="UP001275315">
    <property type="component" value="Unassembled WGS sequence"/>
</dbReference>
<dbReference type="EMBL" id="JAWDIQ010000001">
    <property type="protein sequence ID" value="MDY0408461.1"/>
    <property type="molecule type" value="Genomic_DNA"/>
</dbReference>
<name>A0ABU5CRG9_9BACI</name>
<keyword evidence="1" id="KW-0812">Transmembrane</keyword>
<keyword evidence="1" id="KW-1133">Transmembrane helix</keyword>
<keyword evidence="3" id="KW-1185">Reference proteome</keyword>
<comment type="caution">
    <text evidence="2">The sequence shown here is derived from an EMBL/GenBank/DDBJ whole genome shotgun (WGS) entry which is preliminary data.</text>
</comment>
<evidence type="ECO:0000313" key="2">
    <source>
        <dbReference type="EMBL" id="MDY0408461.1"/>
    </source>
</evidence>
<evidence type="ECO:0000256" key="1">
    <source>
        <dbReference type="SAM" id="Phobius"/>
    </source>
</evidence>
<gene>
    <name evidence="2" type="ORF">RWD45_07705</name>
</gene>
<organism evidence="2 3">
    <name type="scientific">Paracerasibacillus soli</name>
    <dbReference type="NCBI Taxonomy" id="480284"/>
    <lineage>
        <taxon>Bacteria</taxon>
        <taxon>Bacillati</taxon>
        <taxon>Bacillota</taxon>
        <taxon>Bacilli</taxon>
        <taxon>Bacillales</taxon>
        <taxon>Bacillaceae</taxon>
        <taxon>Paracerasibacillus</taxon>
    </lineage>
</organism>
<accession>A0ABU5CRG9</accession>
<feature type="transmembrane region" description="Helical" evidence="1">
    <location>
        <begin position="137"/>
        <end position="155"/>
    </location>
</feature>
<feature type="transmembrane region" description="Helical" evidence="1">
    <location>
        <begin position="56"/>
        <end position="75"/>
    </location>
</feature>
<keyword evidence="1" id="KW-0472">Membrane</keyword>
<evidence type="ECO:0000313" key="3">
    <source>
        <dbReference type="Proteomes" id="UP001275315"/>
    </source>
</evidence>
<sequence length="186" mass="22346">MMHNQRNAIIIKEILFWREHNMLPEVYCNYLLALYSKGESLPEGLPEKRGEARRTYYIQVILLMLLVPFSILVIYFTQFPYLLQLGMLFVFLSYSIWLYRNFKKHAQQWLCLPRIVVMFLIFFYTIFIGQHTFSNEWFILCIVVMNLLGWFVIGMKFKLKQLIYCSFIGGIITLLLLFINHTYNLL</sequence>
<proteinExistence type="predicted"/>
<protein>
    <submittedName>
        <fullName evidence="2">Uncharacterized protein</fullName>
    </submittedName>
</protein>
<dbReference type="RefSeq" id="WP_320379194.1">
    <property type="nucleotide sequence ID" value="NZ_JAWDIQ010000001.1"/>
</dbReference>
<feature type="transmembrane region" description="Helical" evidence="1">
    <location>
        <begin position="111"/>
        <end position="131"/>
    </location>
</feature>
<feature type="transmembrane region" description="Helical" evidence="1">
    <location>
        <begin position="81"/>
        <end position="99"/>
    </location>
</feature>